<proteinExistence type="predicted"/>
<comment type="caution">
    <text evidence="3">The sequence shown here is derived from an EMBL/GenBank/DDBJ whole genome shotgun (WGS) entry which is preliminary data.</text>
</comment>
<dbReference type="Proteomes" id="UP000800235">
    <property type="component" value="Unassembled WGS sequence"/>
</dbReference>
<dbReference type="PANTHER" id="PTHR33112">
    <property type="entry name" value="DOMAIN PROTEIN, PUTATIVE-RELATED"/>
    <property type="match status" value="1"/>
</dbReference>
<evidence type="ECO:0000313" key="3">
    <source>
        <dbReference type="EMBL" id="KAF2427383.1"/>
    </source>
</evidence>
<evidence type="ECO:0000256" key="1">
    <source>
        <dbReference type="SAM" id="MobiDB-lite"/>
    </source>
</evidence>
<reference evidence="3" key="1">
    <citation type="journal article" date="2020" name="Stud. Mycol.">
        <title>101 Dothideomycetes genomes: a test case for predicting lifestyles and emergence of pathogens.</title>
        <authorList>
            <person name="Haridas S."/>
            <person name="Albert R."/>
            <person name="Binder M."/>
            <person name="Bloem J."/>
            <person name="Labutti K."/>
            <person name="Salamov A."/>
            <person name="Andreopoulos B."/>
            <person name="Baker S."/>
            <person name="Barry K."/>
            <person name="Bills G."/>
            <person name="Bluhm B."/>
            <person name="Cannon C."/>
            <person name="Castanera R."/>
            <person name="Culley D."/>
            <person name="Daum C."/>
            <person name="Ezra D."/>
            <person name="Gonzalez J."/>
            <person name="Henrissat B."/>
            <person name="Kuo A."/>
            <person name="Liang C."/>
            <person name="Lipzen A."/>
            <person name="Lutzoni F."/>
            <person name="Magnuson J."/>
            <person name="Mondo S."/>
            <person name="Nolan M."/>
            <person name="Ohm R."/>
            <person name="Pangilinan J."/>
            <person name="Park H.-J."/>
            <person name="Ramirez L."/>
            <person name="Alfaro M."/>
            <person name="Sun H."/>
            <person name="Tritt A."/>
            <person name="Yoshinaga Y."/>
            <person name="Zwiers L.-H."/>
            <person name="Turgeon B."/>
            <person name="Goodwin S."/>
            <person name="Spatafora J."/>
            <person name="Crous P."/>
            <person name="Grigoriev I."/>
        </authorList>
    </citation>
    <scope>NUCLEOTIDE SEQUENCE</scope>
    <source>
        <strain evidence="3">CBS 130266</strain>
    </source>
</reference>
<organism evidence="3 4">
    <name type="scientific">Tothia fuscella</name>
    <dbReference type="NCBI Taxonomy" id="1048955"/>
    <lineage>
        <taxon>Eukaryota</taxon>
        <taxon>Fungi</taxon>
        <taxon>Dikarya</taxon>
        <taxon>Ascomycota</taxon>
        <taxon>Pezizomycotina</taxon>
        <taxon>Dothideomycetes</taxon>
        <taxon>Pleosporomycetidae</taxon>
        <taxon>Venturiales</taxon>
        <taxon>Cylindrosympodiaceae</taxon>
        <taxon>Tothia</taxon>
    </lineage>
</organism>
<dbReference type="EMBL" id="MU007060">
    <property type="protein sequence ID" value="KAF2427383.1"/>
    <property type="molecule type" value="Genomic_DNA"/>
</dbReference>
<sequence>MDTSSIAIRETPKRLPARPAAQNRKSSPFPRLPGQEPFEHEGLHQQEDSLLRHEMVPFLPYVEKVRRQRNVPPYQKAGGAPASKSSLIRNWLSICDAKHSGHCYIPPEQTRCTESSNTSRGPIWLIDVENECVVPAPSGARYIALSYVWGDHVEPNIPSLIISTTTHNLEKLQKRGGLPSRNLPKTIAQVMRLASRLGVPYLWVDRFCIVQDGPYKQKDFDSMASVYASAYLTVIAADSVCAEDSIEALEDRDEDKDDNRTIRSTPKKTFLERIGEKSLSITTSAIFKVRNNIEYSTTTVLPTARNTDSYLQQHVRFQEHIGYQNHIEIMEFYTIGLTNSKWASRAWTLQEQLFSRRKIVFQQSTVNWECHCACWQEGQGLFTADDQIACETPPHGSLINSSKVPDMRRYARLISRYNIRELTFAGDAIDAFAGVLSDLSGVFRGEFISGIPVFCFDAAILWQPWGGLNKRFEEKFEDPQGLPSWSWVGWHGGINSESLRSAYGYIRGNVDEFLDGEWYPTTWHTYPTVEWFYSDTVGGERYRVDQQLSSTIANDAQEEAFVPPAGWEKLRCERSNKFYYRRQGEVGSGHWYPIPIAEANASPLPVNRLRYLHCKTRRSHLNGASCSAAFQHRSSKCHIVELFTSGSLNPAGCLRISKNFWDPLYPTRKFEVVELSAGSVEDWPTEEVSFDEWEKLSGDWNAWNDGKYEFYNVMWVSKNECGLYHRNAIGRVMKSAWEKMEKDEIDITIA</sequence>
<dbReference type="OrthoDB" id="5428863at2759"/>
<evidence type="ECO:0000259" key="2">
    <source>
        <dbReference type="Pfam" id="PF06985"/>
    </source>
</evidence>
<dbReference type="PANTHER" id="PTHR33112:SF12">
    <property type="entry name" value="HETEROKARYON INCOMPATIBILITY DOMAIN-CONTAINING PROTEIN"/>
    <property type="match status" value="1"/>
</dbReference>
<protein>
    <submittedName>
        <fullName evidence="3">HET-domain-containing protein</fullName>
    </submittedName>
</protein>
<keyword evidence="4" id="KW-1185">Reference proteome</keyword>
<name>A0A9P4TVC7_9PEZI</name>
<feature type="domain" description="Heterokaryon incompatibility" evidence="2">
    <location>
        <begin position="142"/>
        <end position="351"/>
    </location>
</feature>
<evidence type="ECO:0000313" key="4">
    <source>
        <dbReference type="Proteomes" id="UP000800235"/>
    </source>
</evidence>
<dbReference type="InterPro" id="IPR010730">
    <property type="entry name" value="HET"/>
</dbReference>
<feature type="region of interest" description="Disordered" evidence="1">
    <location>
        <begin position="1"/>
        <end position="38"/>
    </location>
</feature>
<gene>
    <name evidence="3" type="ORF">EJ08DRAFT_699611</name>
</gene>
<dbReference type="Pfam" id="PF06985">
    <property type="entry name" value="HET"/>
    <property type="match status" value="1"/>
</dbReference>
<accession>A0A9P4TVC7</accession>
<dbReference type="AlphaFoldDB" id="A0A9P4TVC7"/>